<dbReference type="AlphaFoldDB" id="A0A0F9IMZ0"/>
<proteinExistence type="predicted"/>
<accession>A0A0F9IMZ0</accession>
<dbReference type="EMBL" id="LAZR01020521">
    <property type="protein sequence ID" value="KKL88592.1"/>
    <property type="molecule type" value="Genomic_DNA"/>
</dbReference>
<evidence type="ECO:0000313" key="1">
    <source>
        <dbReference type="EMBL" id="KKL88592.1"/>
    </source>
</evidence>
<comment type="caution">
    <text evidence="1">The sequence shown here is derived from an EMBL/GenBank/DDBJ whole genome shotgun (WGS) entry which is preliminary data.</text>
</comment>
<protein>
    <submittedName>
        <fullName evidence="1">Uncharacterized protein</fullName>
    </submittedName>
</protein>
<reference evidence="1" key="1">
    <citation type="journal article" date="2015" name="Nature">
        <title>Complex archaea that bridge the gap between prokaryotes and eukaryotes.</title>
        <authorList>
            <person name="Spang A."/>
            <person name="Saw J.H."/>
            <person name="Jorgensen S.L."/>
            <person name="Zaremba-Niedzwiedzka K."/>
            <person name="Martijn J."/>
            <person name="Lind A.E."/>
            <person name="van Eijk R."/>
            <person name="Schleper C."/>
            <person name="Guy L."/>
            <person name="Ettema T.J."/>
        </authorList>
    </citation>
    <scope>NUCLEOTIDE SEQUENCE</scope>
</reference>
<sequence length="89" mass="10284">MIQPKELTLTEEELRNSTENLRNAFCAWVVSNARYGKRLTPEVTLTVENPEDIKTAGKMLIKARMVFNHTSLLDDEVRQETPCINIFIF</sequence>
<name>A0A0F9IMZ0_9ZZZZ</name>
<organism evidence="1">
    <name type="scientific">marine sediment metagenome</name>
    <dbReference type="NCBI Taxonomy" id="412755"/>
    <lineage>
        <taxon>unclassified sequences</taxon>
        <taxon>metagenomes</taxon>
        <taxon>ecological metagenomes</taxon>
    </lineage>
</organism>
<gene>
    <name evidence="1" type="ORF">LCGC14_1923180</name>
</gene>